<accession>A0A9P9XCQ2</accession>
<protein>
    <submittedName>
        <fullName evidence="1">Uncharacterized protein</fullName>
    </submittedName>
</protein>
<dbReference type="AlphaFoldDB" id="A0A9P9XCQ2"/>
<dbReference type="EMBL" id="SDAQ01000052">
    <property type="protein sequence ID" value="KAI3547776.1"/>
    <property type="molecule type" value="Genomic_DNA"/>
</dbReference>
<dbReference type="OrthoDB" id="4836822at2759"/>
<dbReference type="Proteomes" id="UP001056436">
    <property type="component" value="Unassembled WGS sequence"/>
</dbReference>
<evidence type="ECO:0000313" key="1">
    <source>
        <dbReference type="EMBL" id="KAI3547776.1"/>
    </source>
</evidence>
<sequence>MPSRTSIEYLLTPTAATPTLDSETEAMQEDIVGPHTPPAAAMSPSIDFQRQSADIESYSDTKSHATSACSLLSPARLTSSGQPTLDDIISVYTQQSLDVTSMSMDLQEQMFSGYYNAGSAGLLAQICPICLHITFMKSLFSTVHVWSTILRGP</sequence>
<organism evidence="1 2">
    <name type="scientific">Colletotrichum abscissum</name>
    <dbReference type="NCBI Taxonomy" id="1671311"/>
    <lineage>
        <taxon>Eukaryota</taxon>
        <taxon>Fungi</taxon>
        <taxon>Dikarya</taxon>
        <taxon>Ascomycota</taxon>
        <taxon>Pezizomycotina</taxon>
        <taxon>Sordariomycetes</taxon>
        <taxon>Hypocreomycetidae</taxon>
        <taxon>Glomerellales</taxon>
        <taxon>Glomerellaceae</taxon>
        <taxon>Colletotrichum</taxon>
        <taxon>Colletotrichum acutatum species complex</taxon>
    </lineage>
</organism>
<gene>
    <name evidence="1" type="ORF">CABS02_08588</name>
</gene>
<keyword evidence="2" id="KW-1185">Reference proteome</keyword>
<name>A0A9P9XCQ2_9PEZI</name>
<reference evidence="1" key="1">
    <citation type="submission" date="2019-01" db="EMBL/GenBank/DDBJ databases">
        <title>Colletotrichum abscissum LGMF1257.</title>
        <authorList>
            <person name="Baroncelli R."/>
        </authorList>
    </citation>
    <scope>NUCLEOTIDE SEQUENCE</scope>
    <source>
        <strain evidence="1">Ca142</strain>
    </source>
</reference>
<proteinExistence type="predicted"/>
<evidence type="ECO:0000313" key="2">
    <source>
        <dbReference type="Proteomes" id="UP001056436"/>
    </source>
</evidence>
<comment type="caution">
    <text evidence="1">The sequence shown here is derived from an EMBL/GenBank/DDBJ whole genome shotgun (WGS) entry which is preliminary data.</text>
</comment>